<dbReference type="InterPro" id="IPR035940">
    <property type="entry name" value="CAP_sf"/>
</dbReference>
<dbReference type="Gene3D" id="3.40.33.10">
    <property type="entry name" value="CAP"/>
    <property type="match status" value="1"/>
</dbReference>
<dbReference type="InterPro" id="IPR014044">
    <property type="entry name" value="CAP_dom"/>
</dbReference>
<dbReference type="CDD" id="cd05379">
    <property type="entry name" value="CAP_bacterial"/>
    <property type="match status" value="1"/>
</dbReference>
<dbReference type="AlphaFoldDB" id="A0A921DWV9"/>
<evidence type="ECO:0000259" key="1">
    <source>
        <dbReference type="Pfam" id="PF00188"/>
    </source>
</evidence>
<dbReference type="SUPFAM" id="SSF55797">
    <property type="entry name" value="PR-1-like"/>
    <property type="match status" value="1"/>
</dbReference>
<dbReference type="PANTHER" id="PTHR31157">
    <property type="entry name" value="SCP DOMAIN-CONTAINING PROTEIN"/>
    <property type="match status" value="1"/>
</dbReference>
<feature type="domain" description="SCP" evidence="1">
    <location>
        <begin position="161"/>
        <end position="267"/>
    </location>
</feature>
<dbReference type="Proteomes" id="UP000763505">
    <property type="component" value="Unassembled WGS sequence"/>
</dbReference>
<reference evidence="2" key="2">
    <citation type="submission" date="2021-09" db="EMBL/GenBank/DDBJ databases">
        <authorList>
            <person name="Gilroy R."/>
        </authorList>
    </citation>
    <scope>NUCLEOTIDE SEQUENCE</scope>
    <source>
        <strain evidence="2">6019</strain>
    </source>
</reference>
<name>A0A921DWV9_9STAP</name>
<accession>A0A921DWV9</accession>
<comment type="caution">
    <text evidence="2">The sequence shown here is derived from an EMBL/GenBank/DDBJ whole genome shotgun (WGS) entry which is preliminary data.</text>
</comment>
<organism evidence="2 3">
    <name type="scientific">Aliicoccus persicus</name>
    <dbReference type="NCBI Taxonomy" id="930138"/>
    <lineage>
        <taxon>Bacteria</taxon>
        <taxon>Bacillati</taxon>
        <taxon>Bacillota</taxon>
        <taxon>Bacilli</taxon>
        <taxon>Bacillales</taxon>
        <taxon>Staphylococcaceae</taxon>
        <taxon>Aliicoccus</taxon>
    </lineage>
</organism>
<reference evidence="2" key="1">
    <citation type="journal article" date="2021" name="PeerJ">
        <title>Extensive microbial diversity within the chicken gut microbiome revealed by metagenomics and culture.</title>
        <authorList>
            <person name="Gilroy R."/>
            <person name="Ravi A."/>
            <person name="Getino M."/>
            <person name="Pursley I."/>
            <person name="Horton D.L."/>
            <person name="Alikhan N.F."/>
            <person name="Baker D."/>
            <person name="Gharbi K."/>
            <person name="Hall N."/>
            <person name="Watson M."/>
            <person name="Adriaenssens E.M."/>
            <person name="Foster-Nyarko E."/>
            <person name="Jarju S."/>
            <person name="Secka A."/>
            <person name="Antonio M."/>
            <person name="Oren A."/>
            <person name="Chaudhuri R.R."/>
            <person name="La Ragione R."/>
            <person name="Hildebrand F."/>
            <person name="Pallen M.J."/>
        </authorList>
    </citation>
    <scope>NUCLEOTIDE SEQUENCE</scope>
    <source>
        <strain evidence="2">6019</strain>
    </source>
</reference>
<evidence type="ECO:0000313" key="3">
    <source>
        <dbReference type="Proteomes" id="UP000763505"/>
    </source>
</evidence>
<protein>
    <submittedName>
        <fullName evidence="2">CAP domain-containing protein</fullName>
    </submittedName>
</protein>
<gene>
    <name evidence="2" type="ORF">K8V35_04690</name>
</gene>
<proteinExistence type="predicted"/>
<sequence length="279" mass="32235">TIIEEVNSNQTQSVEYMLGQTLDLEGHDVLESEYVGDFRVIQQNDHFRMVLVQDGVVTGGYTNSSNVAFDRINIEGLYQSDIREIYGEPESHLRRGMKRMNVQNDEYDVFDLGDRIVYFFYDIHRDYAANGMLIFMKDEYTIFDSLYNHPSEENNERMLFYLVNATRQEYGYSILQRDETAVDAARGHSIDMATNNYFEHVSPSGVVLKDRLQASNVAFRFAGENIATGHTSSIFVHHSLLNSMDHRKNLLHSDFTHLGIGVAYNELDVPYYTENYVQK</sequence>
<dbReference type="EMBL" id="DYYI01000050">
    <property type="protein sequence ID" value="HJE19630.1"/>
    <property type="molecule type" value="Genomic_DNA"/>
</dbReference>
<feature type="non-terminal residue" evidence="2">
    <location>
        <position position="1"/>
    </location>
</feature>
<dbReference type="Pfam" id="PF00188">
    <property type="entry name" value="CAP"/>
    <property type="match status" value="1"/>
</dbReference>
<dbReference type="PANTHER" id="PTHR31157:SF1">
    <property type="entry name" value="SCP DOMAIN-CONTAINING PROTEIN"/>
    <property type="match status" value="1"/>
</dbReference>
<evidence type="ECO:0000313" key="2">
    <source>
        <dbReference type="EMBL" id="HJE19630.1"/>
    </source>
</evidence>